<organism evidence="1 2">
    <name type="scientific">Portunus trituberculatus</name>
    <name type="common">Swimming crab</name>
    <name type="synonym">Neptunus trituberculatus</name>
    <dbReference type="NCBI Taxonomy" id="210409"/>
    <lineage>
        <taxon>Eukaryota</taxon>
        <taxon>Metazoa</taxon>
        <taxon>Ecdysozoa</taxon>
        <taxon>Arthropoda</taxon>
        <taxon>Crustacea</taxon>
        <taxon>Multicrustacea</taxon>
        <taxon>Malacostraca</taxon>
        <taxon>Eumalacostraca</taxon>
        <taxon>Eucarida</taxon>
        <taxon>Decapoda</taxon>
        <taxon>Pleocyemata</taxon>
        <taxon>Brachyura</taxon>
        <taxon>Eubrachyura</taxon>
        <taxon>Portunoidea</taxon>
        <taxon>Portunidae</taxon>
        <taxon>Portuninae</taxon>
        <taxon>Portunus</taxon>
    </lineage>
</organism>
<evidence type="ECO:0000313" key="1">
    <source>
        <dbReference type="EMBL" id="MPC79596.1"/>
    </source>
</evidence>
<evidence type="ECO:0000313" key="2">
    <source>
        <dbReference type="Proteomes" id="UP000324222"/>
    </source>
</evidence>
<sequence length="122" mass="13873">MFDKRSYYRNKVKLPVNGRATHLSGFSSIKGFMLCRRHLSVTSVSLSWPSLIMAITEAQADHKSPVHTERYNPAWSRKNKRASTRANEATANVSQTVSMSYRSSFEFDFEGEGCRIAANIFF</sequence>
<name>A0A5B7ICG3_PORTR</name>
<reference evidence="1 2" key="1">
    <citation type="submission" date="2019-05" db="EMBL/GenBank/DDBJ databases">
        <title>Another draft genome of Portunus trituberculatus and its Hox gene families provides insights of decapod evolution.</title>
        <authorList>
            <person name="Jeong J.-H."/>
            <person name="Song I."/>
            <person name="Kim S."/>
            <person name="Choi T."/>
            <person name="Kim D."/>
            <person name="Ryu S."/>
            <person name="Kim W."/>
        </authorList>
    </citation>
    <scope>NUCLEOTIDE SEQUENCE [LARGE SCALE GENOMIC DNA]</scope>
    <source>
        <tissue evidence="1">Muscle</tissue>
    </source>
</reference>
<dbReference type="Proteomes" id="UP000324222">
    <property type="component" value="Unassembled WGS sequence"/>
</dbReference>
<dbReference type="AlphaFoldDB" id="A0A5B7ICG3"/>
<accession>A0A5B7ICG3</accession>
<gene>
    <name evidence="1" type="ORF">E2C01_074131</name>
</gene>
<proteinExistence type="predicted"/>
<protein>
    <submittedName>
        <fullName evidence="1">Uncharacterized protein</fullName>
    </submittedName>
</protein>
<comment type="caution">
    <text evidence="1">The sequence shown here is derived from an EMBL/GenBank/DDBJ whole genome shotgun (WGS) entry which is preliminary data.</text>
</comment>
<keyword evidence="2" id="KW-1185">Reference proteome</keyword>
<dbReference type="EMBL" id="VSRR010051554">
    <property type="protein sequence ID" value="MPC79596.1"/>
    <property type="molecule type" value="Genomic_DNA"/>
</dbReference>